<dbReference type="InterPro" id="IPR010432">
    <property type="entry name" value="RDD"/>
</dbReference>
<gene>
    <name evidence="8" type="ORF">ACFOZ4_19940</name>
</gene>
<dbReference type="EMBL" id="JBHSAY010000009">
    <property type="protein sequence ID" value="MFC4132887.1"/>
    <property type="molecule type" value="Genomic_DNA"/>
</dbReference>
<keyword evidence="2" id="KW-1003">Cell membrane</keyword>
<organism evidence="8 9">
    <name type="scientific">Hamadaea flava</name>
    <dbReference type="NCBI Taxonomy" id="1742688"/>
    <lineage>
        <taxon>Bacteria</taxon>
        <taxon>Bacillati</taxon>
        <taxon>Actinomycetota</taxon>
        <taxon>Actinomycetes</taxon>
        <taxon>Micromonosporales</taxon>
        <taxon>Micromonosporaceae</taxon>
        <taxon>Hamadaea</taxon>
    </lineage>
</organism>
<dbReference type="RefSeq" id="WP_253752322.1">
    <property type="nucleotide sequence ID" value="NZ_JAMZDZ010000001.1"/>
</dbReference>
<evidence type="ECO:0000256" key="6">
    <source>
        <dbReference type="SAM" id="Phobius"/>
    </source>
</evidence>
<evidence type="ECO:0000313" key="8">
    <source>
        <dbReference type="EMBL" id="MFC4132887.1"/>
    </source>
</evidence>
<dbReference type="InterPro" id="IPR051791">
    <property type="entry name" value="Pra-immunoreactive"/>
</dbReference>
<comment type="subcellular location">
    <subcellularLocation>
        <location evidence="1">Cell membrane</location>
        <topology evidence="1">Multi-pass membrane protein</topology>
    </subcellularLocation>
</comment>
<evidence type="ECO:0000256" key="1">
    <source>
        <dbReference type="ARBA" id="ARBA00004651"/>
    </source>
</evidence>
<protein>
    <submittedName>
        <fullName evidence="8">RDD family protein</fullName>
    </submittedName>
</protein>
<evidence type="ECO:0000256" key="3">
    <source>
        <dbReference type="ARBA" id="ARBA00022692"/>
    </source>
</evidence>
<keyword evidence="4 6" id="KW-1133">Transmembrane helix</keyword>
<name>A0ABV8LPD0_9ACTN</name>
<dbReference type="PANTHER" id="PTHR36115">
    <property type="entry name" value="PROLINE-RICH ANTIGEN HOMOLOG-RELATED"/>
    <property type="match status" value="1"/>
</dbReference>
<dbReference type="Pfam" id="PF06271">
    <property type="entry name" value="RDD"/>
    <property type="match status" value="1"/>
</dbReference>
<comment type="caution">
    <text evidence="8">The sequence shown here is derived from an EMBL/GenBank/DDBJ whole genome shotgun (WGS) entry which is preliminary data.</text>
</comment>
<evidence type="ECO:0000259" key="7">
    <source>
        <dbReference type="Pfam" id="PF06271"/>
    </source>
</evidence>
<keyword evidence="5 6" id="KW-0472">Membrane</keyword>
<evidence type="ECO:0000256" key="4">
    <source>
        <dbReference type="ARBA" id="ARBA00022989"/>
    </source>
</evidence>
<proteinExistence type="predicted"/>
<feature type="domain" description="RDD" evidence="7">
    <location>
        <begin position="6"/>
        <end position="132"/>
    </location>
</feature>
<sequence>MEHRAYAGLVSRLAGLGLDVLITAITVVVVGRGLPEVWRLVAGTPPHWVLTAFDWGANITPAVYFAGSWRLTGQTIGASVFGTVVRLADGSPIGLIRAILRAAIGLLFAPIWFVGTVTVLFDVRRRSLLDMAFGTVVQYLGRPGRPTP</sequence>
<dbReference type="PANTHER" id="PTHR36115:SF6">
    <property type="entry name" value="PROLINE-RICH ANTIGEN HOMOLOG"/>
    <property type="match status" value="1"/>
</dbReference>
<feature type="transmembrane region" description="Helical" evidence="6">
    <location>
        <begin position="12"/>
        <end position="31"/>
    </location>
</feature>
<dbReference type="Proteomes" id="UP001595816">
    <property type="component" value="Unassembled WGS sequence"/>
</dbReference>
<evidence type="ECO:0000256" key="2">
    <source>
        <dbReference type="ARBA" id="ARBA00022475"/>
    </source>
</evidence>
<evidence type="ECO:0000313" key="9">
    <source>
        <dbReference type="Proteomes" id="UP001595816"/>
    </source>
</evidence>
<keyword evidence="3 6" id="KW-0812">Transmembrane</keyword>
<keyword evidence="9" id="KW-1185">Reference proteome</keyword>
<reference evidence="9" key="1">
    <citation type="journal article" date="2019" name="Int. J. Syst. Evol. Microbiol.">
        <title>The Global Catalogue of Microorganisms (GCM) 10K type strain sequencing project: providing services to taxonomists for standard genome sequencing and annotation.</title>
        <authorList>
            <consortium name="The Broad Institute Genomics Platform"/>
            <consortium name="The Broad Institute Genome Sequencing Center for Infectious Disease"/>
            <person name="Wu L."/>
            <person name="Ma J."/>
        </authorList>
    </citation>
    <scope>NUCLEOTIDE SEQUENCE [LARGE SCALE GENOMIC DNA]</scope>
    <source>
        <strain evidence="9">CGMCC 4.7289</strain>
    </source>
</reference>
<evidence type="ECO:0000256" key="5">
    <source>
        <dbReference type="ARBA" id="ARBA00023136"/>
    </source>
</evidence>
<feature type="transmembrane region" description="Helical" evidence="6">
    <location>
        <begin position="98"/>
        <end position="121"/>
    </location>
</feature>
<accession>A0ABV8LPD0</accession>